<dbReference type="AlphaFoldDB" id="A0A4Y3HSM1"/>
<gene>
    <name evidence="1" type="ORF">VIN01S_07450</name>
</gene>
<comment type="caution">
    <text evidence="1">The sequence shown here is derived from an EMBL/GenBank/DDBJ whole genome shotgun (WGS) entry which is preliminary data.</text>
</comment>
<protein>
    <submittedName>
        <fullName evidence="1">Uncharacterized protein</fullName>
    </submittedName>
</protein>
<dbReference type="Proteomes" id="UP000318717">
    <property type="component" value="Unassembled WGS sequence"/>
</dbReference>
<organism evidence="1 2">
    <name type="scientific">Vibrio inusitatus NBRC 102082</name>
    <dbReference type="NCBI Taxonomy" id="1219070"/>
    <lineage>
        <taxon>Bacteria</taxon>
        <taxon>Pseudomonadati</taxon>
        <taxon>Pseudomonadota</taxon>
        <taxon>Gammaproteobacteria</taxon>
        <taxon>Vibrionales</taxon>
        <taxon>Vibrionaceae</taxon>
        <taxon>Vibrio</taxon>
    </lineage>
</organism>
<name>A0A4Y3HSM1_9VIBR</name>
<proteinExistence type="predicted"/>
<reference evidence="1 2" key="1">
    <citation type="submission" date="2019-06" db="EMBL/GenBank/DDBJ databases">
        <title>Whole genome shotgun sequence of Vibrio inusitatus NBRC 102082.</title>
        <authorList>
            <person name="Hosoyama A."/>
            <person name="Uohara A."/>
            <person name="Ohji S."/>
            <person name="Ichikawa N."/>
        </authorList>
    </citation>
    <scope>NUCLEOTIDE SEQUENCE [LARGE SCALE GENOMIC DNA]</scope>
    <source>
        <strain evidence="1 2">NBRC 102082</strain>
    </source>
</reference>
<accession>A0A4Y3HSM1</accession>
<keyword evidence="2" id="KW-1185">Reference proteome</keyword>
<dbReference type="EMBL" id="BJLF01000003">
    <property type="protein sequence ID" value="GEA49941.1"/>
    <property type="molecule type" value="Genomic_DNA"/>
</dbReference>
<evidence type="ECO:0000313" key="2">
    <source>
        <dbReference type="Proteomes" id="UP000318717"/>
    </source>
</evidence>
<evidence type="ECO:0000313" key="1">
    <source>
        <dbReference type="EMBL" id="GEA49941.1"/>
    </source>
</evidence>
<sequence>MYFRSKGLRSEVEIGWNEIAKIDISEIKMKIQPALCLRVNITSANPTKPTNNIAGSGIRKAVMIFFSSNMLR</sequence>